<dbReference type="Gene3D" id="3.30.450.40">
    <property type="match status" value="1"/>
</dbReference>
<evidence type="ECO:0000256" key="1">
    <source>
        <dbReference type="ARBA" id="ARBA00022679"/>
    </source>
</evidence>
<evidence type="ECO:0000259" key="5">
    <source>
        <dbReference type="PROSITE" id="PS50921"/>
    </source>
</evidence>
<name>A0A3N2AT50_9MICO</name>
<dbReference type="OrthoDB" id="3683444at2"/>
<dbReference type="SMART" id="SM01012">
    <property type="entry name" value="ANTAR"/>
    <property type="match status" value="1"/>
</dbReference>
<evidence type="ECO:0000313" key="7">
    <source>
        <dbReference type="Proteomes" id="UP000275456"/>
    </source>
</evidence>
<protein>
    <submittedName>
        <fullName evidence="6">GAF domain-containing protein</fullName>
    </submittedName>
</protein>
<dbReference type="PIRSF" id="PIRSF036625">
    <property type="entry name" value="GAF_ANTAR"/>
    <property type="match status" value="1"/>
</dbReference>
<gene>
    <name evidence="6" type="ORF">EDD26_1598</name>
</gene>
<evidence type="ECO:0000256" key="4">
    <source>
        <dbReference type="ARBA" id="ARBA00023163"/>
    </source>
</evidence>
<keyword evidence="7" id="KW-1185">Reference proteome</keyword>
<dbReference type="Gene3D" id="1.10.10.10">
    <property type="entry name" value="Winged helix-like DNA-binding domain superfamily/Winged helix DNA-binding domain"/>
    <property type="match status" value="1"/>
</dbReference>
<comment type="caution">
    <text evidence="6">The sequence shown here is derived from an EMBL/GenBank/DDBJ whole genome shotgun (WGS) entry which is preliminary data.</text>
</comment>
<keyword evidence="2" id="KW-0418">Kinase</keyword>
<dbReference type="InterPro" id="IPR036388">
    <property type="entry name" value="WH-like_DNA-bd_sf"/>
</dbReference>
<evidence type="ECO:0000256" key="3">
    <source>
        <dbReference type="ARBA" id="ARBA00023015"/>
    </source>
</evidence>
<dbReference type="InterPro" id="IPR005561">
    <property type="entry name" value="ANTAR"/>
</dbReference>
<dbReference type="EMBL" id="RKHJ01000001">
    <property type="protein sequence ID" value="ROR66217.1"/>
    <property type="molecule type" value="Genomic_DNA"/>
</dbReference>
<evidence type="ECO:0000313" key="6">
    <source>
        <dbReference type="EMBL" id="ROR66217.1"/>
    </source>
</evidence>
<dbReference type="PROSITE" id="PS50921">
    <property type="entry name" value="ANTAR"/>
    <property type="match status" value="1"/>
</dbReference>
<dbReference type="Pfam" id="PF03861">
    <property type="entry name" value="ANTAR"/>
    <property type="match status" value="1"/>
</dbReference>
<evidence type="ECO:0000256" key="2">
    <source>
        <dbReference type="ARBA" id="ARBA00022777"/>
    </source>
</evidence>
<dbReference type="GO" id="GO:0016301">
    <property type="term" value="F:kinase activity"/>
    <property type="evidence" value="ECO:0007669"/>
    <property type="project" value="UniProtKB-KW"/>
</dbReference>
<dbReference type="SMART" id="SM00065">
    <property type="entry name" value="GAF"/>
    <property type="match status" value="1"/>
</dbReference>
<proteinExistence type="predicted"/>
<sequence length="254" mass="27233">MTQVTREERLSGALATLAETLTSDYDVVQLLHTVVNECIELVDAQAAGLLLKNGHGDLELVASTSEAASFVEVMQLNGDAGPCVECARTGEQITVSDVEATSDDWVDFREASLAEGFHSSLGVPLRVHSEVIGAMGLYRTSTGDLSPADVAVAQALANLATVGILQERALRERGIIAEQLQRALDSRVLIEQAKGVLAASIDVDMEEAFRVLREHARTKNLNLHEVARGVVDRSMDIPGIAHRAGRGQEQPEEG</sequence>
<dbReference type="GO" id="GO:0003723">
    <property type="term" value="F:RNA binding"/>
    <property type="evidence" value="ECO:0007669"/>
    <property type="project" value="InterPro"/>
</dbReference>
<dbReference type="InterPro" id="IPR011006">
    <property type="entry name" value="CheY-like_superfamily"/>
</dbReference>
<keyword evidence="1" id="KW-0808">Transferase</keyword>
<dbReference type="Pfam" id="PF13185">
    <property type="entry name" value="GAF_2"/>
    <property type="match status" value="1"/>
</dbReference>
<keyword evidence="3" id="KW-0805">Transcription regulation</keyword>
<dbReference type="RefSeq" id="WP_123697225.1">
    <property type="nucleotide sequence ID" value="NZ_RKHJ01000001.1"/>
</dbReference>
<dbReference type="InterPro" id="IPR029016">
    <property type="entry name" value="GAF-like_dom_sf"/>
</dbReference>
<accession>A0A3N2AT50</accession>
<dbReference type="SUPFAM" id="SSF52172">
    <property type="entry name" value="CheY-like"/>
    <property type="match status" value="1"/>
</dbReference>
<keyword evidence="4" id="KW-0804">Transcription</keyword>
<dbReference type="Proteomes" id="UP000275456">
    <property type="component" value="Unassembled WGS sequence"/>
</dbReference>
<dbReference type="AlphaFoldDB" id="A0A3N2AT50"/>
<dbReference type="InterPro" id="IPR003018">
    <property type="entry name" value="GAF"/>
</dbReference>
<organism evidence="6 7">
    <name type="scientific">Agrococcus jenensis</name>
    <dbReference type="NCBI Taxonomy" id="46353"/>
    <lineage>
        <taxon>Bacteria</taxon>
        <taxon>Bacillati</taxon>
        <taxon>Actinomycetota</taxon>
        <taxon>Actinomycetes</taxon>
        <taxon>Micrococcales</taxon>
        <taxon>Microbacteriaceae</taxon>
        <taxon>Agrococcus</taxon>
    </lineage>
</organism>
<dbReference type="SUPFAM" id="SSF55781">
    <property type="entry name" value="GAF domain-like"/>
    <property type="match status" value="1"/>
</dbReference>
<feature type="domain" description="ANTAR" evidence="5">
    <location>
        <begin position="170"/>
        <end position="231"/>
    </location>
</feature>
<reference evidence="6 7" key="1">
    <citation type="submission" date="2018-11" db="EMBL/GenBank/DDBJ databases">
        <title>Sequencing the genomes of 1000 actinobacteria strains.</title>
        <authorList>
            <person name="Klenk H.-P."/>
        </authorList>
    </citation>
    <scope>NUCLEOTIDE SEQUENCE [LARGE SCALE GENOMIC DNA]</scope>
    <source>
        <strain evidence="6 7">DSM 9580</strain>
    </source>
</reference>
<dbReference type="InterPro" id="IPR012074">
    <property type="entry name" value="GAF_ANTAR"/>
</dbReference>